<feature type="repeat" description="ANK" evidence="1">
    <location>
        <begin position="248"/>
        <end position="280"/>
    </location>
</feature>
<evidence type="ECO:0000313" key="5">
    <source>
        <dbReference type="Proteomes" id="UP000026960"/>
    </source>
</evidence>
<dbReference type="Proteomes" id="UP000026960">
    <property type="component" value="Chromosome 3"/>
</dbReference>
<dbReference type="Pfam" id="PF00023">
    <property type="entry name" value="Ank"/>
    <property type="match status" value="1"/>
</dbReference>
<dbReference type="Pfam" id="PF12796">
    <property type="entry name" value="Ank_2"/>
    <property type="match status" value="1"/>
</dbReference>
<dbReference type="EnsemblPlants" id="OBART03G25740.1">
    <property type="protein sequence ID" value="OBART03G25740.1"/>
    <property type="gene ID" value="OBART03G25740"/>
</dbReference>
<sequence length="601" mass="64447">MGKRVREGTAAAAAEAEAGVVVWVGIAAVEGAEEGEEEGREWGGAGAMRVPSRRRRRPRQSAASPPASDVGGMPPQMEFLMACTDGDVARLKEVVDSMDEDDRESLATVRMEGYGPLFEAASSGKIDLCKYLVEELGFDVNAETSCDSGNAIVMGAAVCEATLDRVRNCLYLTMKSLTIVTALGMTPLFCAVLDGQEIIVKYFLDKGADPNKKDAAGFAPLHEAAKKGHVGIARLLLSKGASVDVSSSEGTPLHVAASNGKSSIVQILLELHANPNTMLRDCYTPLTAVLSASADKLNESECLKYVKLPVKEDQVNDTDATESRTSCLNAVENNHFSAEGGFFKKASGSIRRIARSSSCFRLLRSFLIFVMIMNPVAVVNSNKCDSTELAVNMALFCRIDRPTSFCCDIIMSSVQHCGGLNMICLASESPVIISSGYTPQNVIIWYVQCGGELPTSHTSTNTIDHSSLCYPGAVGVPSPVKHESSSIPGAVGVPSPEQPFTDTATVNDPQRLAKGTDAFKALLWNFIYVAMAALIASLLLTILLFLKRRKEQVLPPDLPPPLPAPQAQPQIPAPQAQPEQNLAAYFFTAFAYQLYNRLAGR</sequence>
<evidence type="ECO:0000256" key="3">
    <source>
        <dbReference type="SAM" id="Phobius"/>
    </source>
</evidence>
<dbReference type="SMART" id="SM00248">
    <property type="entry name" value="ANK"/>
    <property type="match status" value="4"/>
</dbReference>
<dbReference type="PANTHER" id="PTHR46224:SF19">
    <property type="entry name" value="OS03G0680200 PROTEIN"/>
    <property type="match status" value="1"/>
</dbReference>
<evidence type="ECO:0000313" key="4">
    <source>
        <dbReference type="EnsemblPlants" id="OBART03G25740.1"/>
    </source>
</evidence>
<proteinExistence type="predicted"/>
<keyword evidence="5" id="KW-1185">Reference proteome</keyword>
<dbReference type="AlphaFoldDB" id="A0A0D3FL70"/>
<dbReference type="PaxDb" id="65489-OBART03G25740.1"/>
<accession>A0A0D3FL70</accession>
<dbReference type="Pfam" id="PF13606">
    <property type="entry name" value="Ank_3"/>
    <property type="match status" value="1"/>
</dbReference>
<reference evidence="4" key="1">
    <citation type="journal article" date="2009" name="Rice">
        <title>De Novo Next Generation Sequencing of Plant Genomes.</title>
        <authorList>
            <person name="Rounsley S."/>
            <person name="Marri P.R."/>
            <person name="Yu Y."/>
            <person name="He R."/>
            <person name="Sisneros N."/>
            <person name="Goicoechea J.L."/>
            <person name="Lee S.J."/>
            <person name="Angelova A."/>
            <person name="Kudrna D."/>
            <person name="Luo M."/>
            <person name="Affourtit J."/>
            <person name="Desany B."/>
            <person name="Knight J."/>
            <person name="Niazi F."/>
            <person name="Egholm M."/>
            <person name="Wing R.A."/>
        </authorList>
    </citation>
    <scope>NUCLEOTIDE SEQUENCE [LARGE SCALE GENOMIC DNA]</scope>
    <source>
        <strain evidence="4">cv. IRGC 105608</strain>
    </source>
</reference>
<feature type="repeat" description="ANK" evidence="1">
    <location>
        <begin position="183"/>
        <end position="215"/>
    </location>
</feature>
<protein>
    <submittedName>
        <fullName evidence="4">Uncharacterized protein</fullName>
    </submittedName>
</protein>
<dbReference type="SUPFAM" id="SSF48403">
    <property type="entry name" value="Ankyrin repeat"/>
    <property type="match status" value="1"/>
</dbReference>
<evidence type="ECO:0000256" key="1">
    <source>
        <dbReference type="PROSITE-ProRule" id="PRU00023"/>
    </source>
</evidence>
<keyword evidence="1" id="KW-0040">ANK repeat</keyword>
<name>A0A0D3FL70_9ORYZ</name>
<dbReference type="InterPro" id="IPR036770">
    <property type="entry name" value="Ankyrin_rpt-contain_sf"/>
</dbReference>
<dbReference type="InterPro" id="IPR002110">
    <property type="entry name" value="Ankyrin_rpt"/>
</dbReference>
<evidence type="ECO:0000256" key="2">
    <source>
        <dbReference type="SAM" id="MobiDB-lite"/>
    </source>
</evidence>
<dbReference type="Gramene" id="OBART03G25740.1">
    <property type="protein sequence ID" value="OBART03G25740.1"/>
    <property type="gene ID" value="OBART03G25740"/>
</dbReference>
<dbReference type="Gene3D" id="1.25.40.20">
    <property type="entry name" value="Ankyrin repeat-containing domain"/>
    <property type="match status" value="2"/>
</dbReference>
<feature type="region of interest" description="Disordered" evidence="2">
    <location>
        <begin position="33"/>
        <end position="74"/>
    </location>
</feature>
<dbReference type="PROSITE" id="PS50088">
    <property type="entry name" value="ANK_REPEAT"/>
    <property type="match status" value="3"/>
</dbReference>
<dbReference type="PANTHER" id="PTHR46224">
    <property type="entry name" value="ANKYRIN REPEAT FAMILY PROTEIN"/>
    <property type="match status" value="1"/>
</dbReference>
<feature type="transmembrane region" description="Helical" evidence="3">
    <location>
        <begin position="522"/>
        <end position="546"/>
    </location>
</feature>
<dbReference type="STRING" id="65489.A0A0D3FL70"/>
<dbReference type="eggNOG" id="KOG0504">
    <property type="taxonomic scope" value="Eukaryota"/>
</dbReference>
<feature type="repeat" description="ANK" evidence="1">
    <location>
        <begin position="216"/>
        <end position="248"/>
    </location>
</feature>
<dbReference type="InterPro" id="IPR051616">
    <property type="entry name" value="Cul2-RING_E3_ligase_SR"/>
</dbReference>
<keyword evidence="3" id="KW-0812">Transmembrane</keyword>
<reference evidence="4" key="2">
    <citation type="submission" date="2015-03" db="UniProtKB">
        <authorList>
            <consortium name="EnsemblPlants"/>
        </authorList>
    </citation>
    <scope>IDENTIFICATION</scope>
</reference>
<keyword evidence="3" id="KW-0472">Membrane</keyword>
<organism evidence="4">
    <name type="scientific">Oryza barthii</name>
    <dbReference type="NCBI Taxonomy" id="65489"/>
    <lineage>
        <taxon>Eukaryota</taxon>
        <taxon>Viridiplantae</taxon>
        <taxon>Streptophyta</taxon>
        <taxon>Embryophyta</taxon>
        <taxon>Tracheophyta</taxon>
        <taxon>Spermatophyta</taxon>
        <taxon>Magnoliopsida</taxon>
        <taxon>Liliopsida</taxon>
        <taxon>Poales</taxon>
        <taxon>Poaceae</taxon>
        <taxon>BOP clade</taxon>
        <taxon>Oryzoideae</taxon>
        <taxon>Oryzeae</taxon>
        <taxon>Oryzinae</taxon>
        <taxon>Oryza</taxon>
    </lineage>
</organism>
<dbReference type="PROSITE" id="PS50297">
    <property type="entry name" value="ANK_REP_REGION"/>
    <property type="match status" value="3"/>
</dbReference>
<keyword evidence="3" id="KW-1133">Transmembrane helix</keyword>